<evidence type="ECO:0008006" key="10">
    <source>
        <dbReference type="Google" id="ProtNLM"/>
    </source>
</evidence>
<dbReference type="GeneID" id="94835606"/>
<keyword evidence="9" id="KW-1185">Reference proteome</keyword>
<dbReference type="GO" id="GO:0001006">
    <property type="term" value="F:RNA polymerase III type 3 promoter sequence-specific DNA binding"/>
    <property type="evidence" value="ECO:0007669"/>
    <property type="project" value="TreeGrafter"/>
</dbReference>
<comment type="caution">
    <text evidence="8">The sequence shown here is derived from an EMBL/GenBank/DDBJ whole genome shotgun (WGS) entry which is preliminary data.</text>
</comment>
<feature type="compositionally biased region" description="Polar residues" evidence="5">
    <location>
        <begin position="290"/>
        <end position="324"/>
    </location>
</feature>
<dbReference type="GO" id="GO:0042796">
    <property type="term" value="P:snRNA transcription by RNA polymerase III"/>
    <property type="evidence" value="ECO:0007669"/>
    <property type="project" value="TreeGrafter"/>
</dbReference>
<feature type="domain" description="HTH myb-type" evidence="7">
    <location>
        <begin position="217"/>
        <end position="264"/>
    </location>
</feature>
<feature type="compositionally biased region" description="Basic and acidic residues" evidence="5">
    <location>
        <begin position="265"/>
        <end position="286"/>
    </location>
</feature>
<evidence type="ECO:0000256" key="4">
    <source>
        <dbReference type="ARBA" id="ARBA00023242"/>
    </source>
</evidence>
<dbReference type="InterPro" id="IPR009057">
    <property type="entry name" value="Homeodomain-like_sf"/>
</dbReference>
<evidence type="ECO:0000256" key="2">
    <source>
        <dbReference type="ARBA" id="ARBA00023125"/>
    </source>
</evidence>
<evidence type="ECO:0000313" key="8">
    <source>
        <dbReference type="EMBL" id="OHT10934.1"/>
    </source>
</evidence>
<dbReference type="Gene3D" id="1.10.10.60">
    <property type="entry name" value="Homeodomain-like"/>
    <property type="match status" value="2"/>
</dbReference>
<dbReference type="SUPFAM" id="SSF46689">
    <property type="entry name" value="Homeodomain-like"/>
    <property type="match status" value="1"/>
</dbReference>
<gene>
    <name evidence="8" type="ORF">TRFO_19630</name>
</gene>
<dbReference type="RefSeq" id="XP_068364070.1">
    <property type="nucleotide sequence ID" value="XM_068500902.1"/>
</dbReference>
<feature type="region of interest" description="Disordered" evidence="5">
    <location>
        <begin position="105"/>
        <end position="124"/>
    </location>
</feature>
<evidence type="ECO:0000256" key="5">
    <source>
        <dbReference type="SAM" id="MobiDB-lite"/>
    </source>
</evidence>
<dbReference type="GO" id="GO:0042795">
    <property type="term" value="P:snRNA transcription by RNA polymerase II"/>
    <property type="evidence" value="ECO:0007669"/>
    <property type="project" value="TreeGrafter"/>
</dbReference>
<dbReference type="AlphaFoldDB" id="A0A1J4KML7"/>
<dbReference type="Proteomes" id="UP000179807">
    <property type="component" value="Unassembled WGS sequence"/>
</dbReference>
<evidence type="ECO:0000259" key="7">
    <source>
        <dbReference type="PROSITE" id="PS51294"/>
    </source>
</evidence>
<dbReference type="PANTHER" id="PTHR46621">
    <property type="entry name" value="SNRNA-ACTIVATING PROTEIN COMPLEX SUBUNIT 4"/>
    <property type="match status" value="1"/>
</dbReference>
<keyword evidence="3" id="KW-0804">Transcription</keyword>
<dbReference type="InterPro" id="IPR001005">
    <property type="entry name" value="SANT/Myb"/>
</dbReference>
<dbReference type="InterPro" id="IPR051575">
    <property type="entry name" value="Myb-like_DNA-bd"/>
</dbReference>
<dbReference type="PANTHER" id="PTHR46621:SF1">
    <property type="entry name" value="SNRNA-ACTIVATING PROTEIN COMPLEX SUBUNIT 4"/>
    <property type="match status" value="1"/>
</dbReference>
<feature type="compositionally biased region" description="Polar residues" evidence="5">
    <location>
        <begin position="115"/>
        <end position="124"/>
    </location>
</feature>
<keyword evidence="4" id="KW-0539">Nucleus</keyword>
<evidence type="ECO:0000256" key="1">
    <source>
        <dbReference type="ARBA" id="ARBA00023015"/>
    </source>
</evidence>
<feature type="domain" description="Myb-like" evidence="6">
    <location>
        <begin position="210"/>
        <end position="260"/>
    </location>
</feature>
<name>A0A1J4KML7_9EUKA</name>
<organism evidence="8 9">
    <name type="scientific">Tritrichomonas foetus</name>
    <dbReference type="NCBI Taxonomy" id="1144522"/>
    <lineage>
        <taxon>Eukaryota</taxon>
        <taxon>Metamonada</taxon>
        <taxon>Parabasalia</taxon>
        <taxon>Tritrichomonadida</taxon>
        <taxon>Tritrichomonadidae</taxon>
        <taxon>Tritrichomonas</taxon>
    </lineage>
</organism>
<dbReference type="CDD" id="cd00167">
    <property type="entry name" value="SANT"/>
    <property type="match status" value="2"/>
</dbReference>
<evidence type="ECO:0000256" key="3">
    <source>
        <dbReference type="ARBA" id="ARBA00023163"/>
    </source>
</evidence>
<dbReference type="GO" id="GO:0019185">
    <property type="term" value="C:snRNA-activating protein complex"/>
    <property type="evidence" value="ECO:0007669"/>
    <property type="project" value="TreeGrafter"/>
</dbReference>
<dbReference type="GO" id="GO:0000978">
    <property type="term" value="F:RNA polymerase II cis-regulatory region sequence-specific DNA binding"/>
    <property type="evidence" value="ECO:0007669"/>
    <property type="project" value="TreeGrafter"/>
</dbReference>
<protein>
    <recommendedName>
        <fullName evidence="10">Myb-like DNA-binding domain containing protein</fullName>
    </recommendedName>
</protein>
<evidence type="ECO:0000259" key="6">
    <source>
        <dbReference type="PROSITE" id="PS50090"/>
    </source>
</evidence>
<keyword evidence="1" id="KW-0805">Transcription regulation</keyword>
<evidence type="ECO:0000313" key="9">
    <source>
        <dbReference type="Proteomes" id="UP000179807"/>
    </source>
</evidence>
<dbReference type="PROSITE" id="PS51294">
    <property type="entry name" value="HTH_MYB"/>
    <property type="match status" value="2"/>
</dbReference>
<feature type="domain" description="HTH myb-type" evidence="7">
    <location>
        <begin position="163"/>
        <end position="213"/>
    </location>
</feature>
<reference evidence="8" key="1">
    <citation type="submission" date="2016-10" db="EMBL/GenBank/DDBJ databases">
        <authorList>
            <person name="Benchimol M."/>
            <person name="Almeida L.G."/>
            <person name="Vasconcelos A.T."/>
            <person name="Perreira-Neves A."/>
            <person name="Rosa I.A."/>
            <person name="Tasca T."/>
            <person name="Bogo M.R."/>
            <person name="de Souza W."/>
        </authorList>
    </citation>
    <scope>NUCLEOTIDE SEQUENCE [LARGE SCALE GENOMIC DNA]</scope>
    <source>
        <strain evidence="8">K</strain>
    </source>
</reference>
<dbReference type="OrthoDB" id="7464992at2759"/>
<dbReference type="Pfam" id="PF13921">
    <property type="entry name" value="Myb_DNA-bind_6"/>
    <property type="match status" value="1"/>
</dbReference>
<proteinExistence type="predicted"/>
<accession>A0A1J4KML7</accession>
<dbReference type="EMBL" id="MLAK01000598">
    <property type="protein sequence ID" value="OHT10934.1"/>
    <property type="molecule type" value="Genomic_DNA"/>
</dbReference>
<dbReference type="InterPro" id="IPR017930">
    <property type="entry name" value="Myb_dom"/>
</dbReference>
<dbReference type="VEuPathDB" id="TrichDB:TRFO_19630"/>
<keyword evidence="2" id="KW-0238">DNA-binding</keyword>
<sequence length="362" mass="40943">MINPFPPLNSILISTPPPLTLSTTTVPNEQGYPISFNPTTSPLQLNHIHPSASNDKSLSPSSPVTISQDLSNLLLKLSQSSLQQNLNQLSPNHLQNSYLNNQQHNSLNNLRKGTHNTQSNSKQNKISKIYKETPHETNNNASPNGVTSRVNILFPRKKTPSGRQTFTKEEDTYLKFLVMKHGATDWNLIASMMGSRTSRQCRERYRNYLAPTVNVSKWSNEEDTLLLSKYNEFGSRWTIIARFFNSRTVVNVKNRCNFLLSQNTKESEKDQTNESKKDKNLKKDLENEPDCSQISKPLLNPIQSPFQTQNKPIQNNQPSLNPETSAPICHKKVLQHFPLIEAALPPTGNFKALEIIGNIRTF</sequence>
<dbReference type="SMART" id="SM00717">
    <property type="entry name" value="SANT"/>
    <property type="match status" value="2"/>
</dbReference>
<feature type="region of interest" description="Disordered" evidence="5">
    <location>
        <begin position="264"/>
        <end position="324"/>
    </location>
</feature>
<feature type="domain" description="Myb-like" evidence="6">
    <location>
        <begin position="158"/>
        <end position="209"/>
    </location>
</feature>
<dbReference type="PROSITE" id="PS50090">
    <property type="entry name" value="MYB_LIKE"/>
    <property type="match status" value="2"/>
</dbReference>